<organism evidence="3">
    <name type="scientific">Agromyces sp. G08B096</name>
    <dbReference type="NCBI Taxonomy" id="3156399"/>
    <lineage>
        <taxon>Bacteria</taxon>
        <taxon>Bacillati</taxon>
        <taxon>Actinomycetota</taxon>
        <taxon>Actinomycetes</taxon>
        <taxon>Micrococcales</taxon>
        <taxon>Microbacteriaceae</taxon>
        <taxon>Agromyces</taxon>
    </lineage>
</organism>
<dbReference type="GO" id="GO:0046872">
    <property type="term" value="F:metal ion binding"/>
    <property type="evidence" value="ECO:0007669"/>
    <property type="project" value="InterPro"/>
</dbReference>
<proteinExistence type="inferred from homology"/>
<dbReference type="Gene3D" id="1.20.58.1000">
    <property type="entry name" value="Metal-sensitive repressor, helix protomer"/>
    <property type="match status" value="1"/>
</dbReference>
<dbReference type="GO" id="GO:0045892">
    <property type="term" value="P:negative regulation of DNA-templated transcription"/>
    <property type="evidence" value="ECO:0007669"/>
    <property type="project" value="UniProtKB-ARBA"/>
</dbReference>
<evidence type="ECO:0000313" key="3">
    <source>
        <dbReference type="EMBL" id="XBX83335.1"/>
    </source>
</evidence>
<dbReference type="EMBL" id="CP158374">
    <property type="protein sequence ID" value="XBX83335.1"/>
    <property type="molecule type" value="Genomic_DNA"/>
</dbReference>
<name>A0AAU7WC98_9MICO</name>
<protein>
    <submittedName>
        <fullName evidence="3">Metal-sensitive transcriptional regulator</fullName>
    </submittedName>
</protein>
<dbReference type="GO" id="GO:0003677">
    <property type="term" value="F:DNA binding"/>
    <property type="evidence" value="ECO:0007669"/>
    <property type="project" value="InterPro"/>
</dbReference>
<comment type="similarity">
    <text evidence="1">Belongs to the CsoR family.</text>
</comment>
<dbReference type="Pfam" id="PF02583">
    <property type="entry name" value="Trns_repr_metal"/>
    <property type="match status" value="1"/>
</dbReference>
<sequence>MSGGLASDDAQRRIANRLKRARGQLDSVIEAVESGADCRTVVTRLSAVSSALDRAGFAIISSALRDCLAEEATGGRPGARDAGAGERLDPEELEKLFLSLA</sequence>
<reference evidence="3" key="1">
    <citation type="submission" date="2024-05" db="EMBL/GenBank/DDBJ databases">
        <authorList>
            <person name="Yu L."/>
        </authorList>
    </citation>
    <scope>NUCLEOTIDE SEQUENCE</scope>
    <source>
        <strain evidence="3">G08B096</strain>
    </source>
</reference>
<accession>A0AAU7WC98</accession>
<dbReference type="PANTHER" id="PTHR33677:SF5">
    <property type="entry name" value="TRANSCRIPTIONAL REPRESSOR FRMR"/>
    <property type="match status" value="1"/>
</dbReference>
<dbReference type="InterPro" id="IPR003735">
    <property type="entry name" value="Metal_Tscrpt_repr"/>
</dbReference>
<gene>
    <name evidence="3" type="ORF">ABIQ69_05295</name>
</gene>
<dbReference type="PANTHER" id="PTHR33677">
    <property type="entry name" value="TRANSCRIPTIONAL REPRESSOR FRMR-RELATED"/>
    <property type="match status" value="1"/>
</dbReference>
<dbReference type="AlphaFoldDB" id="A0AAU7WC98"/>
<evidence type="ECO:0000256" key="2">
    <source>
        <dbReference type="ARBA" id="ARBA00023008"/>
    </source>
</evidence>
<dbReference type="RefSeq" id="WP_350349338.1">
    <property type="nucleotide sequence ID" value="NZ_CP158374.1"/>
</dbReference>
<dbReference type="InterPro" id="IPR038390">
    <property type="entry name" value="Metal_Tscrpt_repr_sf"/>
</dbReference>
<keyword evidence="2" id="KW-0186">Copper</keyword>
<evidence type="ECO:0000256" key="1">
    <source>
        <dbReference type="ARBA" id="ARBA00005428"/>
    </source>
</evidence>